<dbReference type="InterPro" id="IPR040086">
    <property type="entry name" value="MJ0683-like"/>
</dbReference>
<dbReference type="GO" id="GO:0003824">
    <property type="term" value="F:catalytic activity"/>
    <property type="evidence" value="ECO:0007669"/>
    <property type="project" value="InterPro"/>
</dbReference>
<keyword evidence="1" id="KW-0479">Metal-binding</keyword>
<keyword evidence="3" id="KW-0411">Iron-sulfur</keyword>
<gene>
    <name evidence="5" type="ORF">MNODULE_09235</name>
</gene>
<dbReference type="InterPro" id="IPR058240">
    <property type="entry name" value="rSAM_sf"/>
</dbReference>
<dbReference type="SMART" id="SM00729">
    <property type="entry name" value="Elp3"/>
    <property type="match status" value="1"/>
</dbReference>
<dbReference type="RefSeq" id="WP_168059271.1">
    <property type="nucleotide sequence ID" value="NZ_VTOW01000002.1"/>
</dbReference>
<evidence type="ECO:0000259" key="4">
    <source>
        <dbReference type="SMART" id="SM00729"/>
    </source>
</evidence>
<dbReference type="PANTHER" id="PTHR43432">
    <property type="entry name" value="SLR0285 PROTEIN"/>
    <property type="match status" value="1"/>
</dbReference>
<accession>A0A7X6DPD0</accession>
<dbReference type="Gene3D" id="3.80.30.30">
    <property type="match status" value="1"/>
</dbReference>
<evidence type="ECO:0000256" key="1">
    <source>
        <dbReference type="ARBA" id="ARBA00022723"/>
    </source>
</evidence>
<dbReference type="PANTHER" id="PTHR43432:SF3">
    <property type="entry name" value="SLR0285 PROTEIN"/>
    <property type="match status" value="1"/>
</dbReference>
<keyword evidence="6" id="KW-1185">Reference proteome</keyword>
<dbReference type="SFLD" id="SFLDS00029">
    <property type="entry name" value="Radical_SAM"/>
    <property type="match status" value="1"/>
</dbReference>
<dbReference type="CDD" id="cd01335">
    <property type="entry name" value="Radical_SAM"/>
    <property type="match status" value="1"/>
</dbReference>
<dbReference type="NCBIfam" id="NF033668">
    <property type="entry name" value="rSAM_PA0069"/>
    <property type="match status" value="1"/>
</dbReference>
<protein>
    <submittedName>
        <fullName evidence="5">PA0069 family radical SAM protein</fullName>
    </submittedName>
</protein>
<dbReference type="InterPro" id="IPR007197">
    <property type="entry name" value="rSAM"/>
</dbReference>
<dbReference type="InterPro" id="IPR006638">
    <property type="entry name" value="Elp3/MiaA/NifB-like_rSAM"/>
</dbReference>
<sequence length="344" mass="38275">MMKGRGSASNPPNRFEKTHRFIEEEESGMTLPVTQFLQDCSRSIIAYNNSPDVGFEASINPYRGCEHGCVYCYARPTHEYLGYSAGLDFETKIMVKEDAPLLLRKELQRPAWKPQVLAMSGVTDPYQPVEGKRRLTRQCLEVLLEFRNPVVIITKNRRVVRDLDLLSELAAFQSVAVFLSITTLNGNLCAVLEPRTSPPDRKLEAVSILAKAGVPTGVLVAPVIPGLTDHEIPNILRSAAAAGAAFAGVVPLRLPYAVAPLFETWLERYLPDQKEKVLNRIRSVRGGKLNDPRFGSRMEGEGIFSDQIKSLFNLACRKYGIAGRPPLLSTAHFRSSQPVQEHLF</sequence>
<dbReference type="SFLD" id="SFLDG01084">
    <property type="entry name" value="Uncharacterised_Radical_SAM_Su"/>
    <property type="match status" value="1"/>
</dbReference>
<dbReference type="Pfam" id="PF04055">
    <property type="entry name" value="Radical_SAM"/>
    <property type="match status" value="1"/>
</dbReference>
<proteinExistence type="predicted"/>
<name>A0A7X6DPD0_9BACT</name>
<comment type="caution">
    <text evidence="5">The sequence shown here is derived from an EMBL/GenBank/DDBJ whole genome shotgun (WGS) entry which is preliminary data.</text>
</comment>
<evidence type="ECO:0000313" key="5">
    <source>
        <dbReference type="EMBL" id="NKE70921.1"/>
    </source>
</evidence>
<reference evidence="5 6" key="1">
    <citation type="journal article" date="2020" name="Nature">
        <title>Bacterial chemolithoautotrophy via manganese oxidation.</title>
        <authorList>
            <person name="Yu H."/>
            <person name="Leadbetter J.R."/>
        </authorList>
    </citation>
    <scope>NUCLEOTIDE SEQUENCE [LARGE SCALE GENOMIC DNA]</scope>
    <source>
        <strain evidence="5 6">Mn-1</strain>
    </source>
</reference>
<feature type="domain" description="Elp3/MiaA/NifB-like radical SAM core" evidence="4">
    <location>
        <begin position="55"/>
        <end position="283"/>
    </location>
</feature>
<dbReference type="GO" id="GO:0046872">
    <property type="term" value="F:metal ion binding"/>
    <property type="evidence" value="ECO:0007669"/>
    <property type="project" value="UniProtKB-KW"/>
</dbReference>
<evidence type="ECO:0000256" key="3">
    <source>
        <dbReference type="ARBA" id="ARBA00023014"/>
    </source>
</evidence>
<organism evidence="5 6">
    <name type="scientific">Candidatus Manganitrophus noduliformans</name>
    <dbReference type="NCBI Taxonomy" id="2606439"/>
    <lineage>
        <taxon>Bacteria</taxon>
        <taxon>Pseudomonadati</taxon>
        <taxon>Nitrospirota</taxon>
        <taxon>Nitrospiria</taxon>
        <taxon>Candidatus Troglogloeales</taxon>
        <taxon>Candidatus Manganitrophaceae</taxon>
        <taxon>Candidatus Manganitrophus</taxon>
    </lineage>
</organism>
<dbReference type="EMBL" id="VTOW01000002">
    <property type="protein sequence ID" value="NKE70921.1"/>
    <property type="molecule type" value="Genomic_DNA"/>
</dbReference>
<evidence type="ECO:0000313" key="6">
    <source>
        <dbReference type="Proteomes" id="UP000534783"/>
    </source>
</evidence>
<evidence type="ECO:0000256" key="2">
    <source>
        <dbReference type="ARBA" id="ARBA00023004"/>
    </source>
</evidence>
<keyword evidence="2" id="KW-0408">Iron</keyword>
<dbReference type="GO" id="GO:0051536">
    <property type="term" value="F:iron-sulfur cluster binding"/>
    <property type="evidence" value="ECO:0007669"/>
    <property type="project" value="UniProtKB-KW"/>
</dbReference>
<dbReference type="SUPFAM" id="SSF102114">
    <property type="entry name" value="Radical SAM enzymes"/>
    <property type="match status" value="1"/>
</dbReference>
<dbReference type="AlphaFoldDB" id="A0A7X6DPD0"/>
<dbReference type="Proteomes" id="UP000534783">
    <property type="component" value="Unassembled WGS sequence"/>
</dbReference>